<dbReference type="AlphaFoldDB" id="A0A0F9EVY5"/>
<name>A0A0F9EVY5_9ZZZZ</name>
<dbReference type="EMBL" id="LAZR01025911">
    <property type="protein sequence ID" value="KKL70381.1"/>
    <property type="molecule type" value="Genomic_DNA"/>
</dbReference>
<comment type="caution">
    <text evidence="1">The sequence shown here is derived from an EMBL/GenBank/DDBJ whole genome shotgun (WGS) entry which is preliminary data.</text>
</comment>
<proteinExistence type="predicted"/>
<protein>
    <recommendedName>
        <fullName evidence="2">Sialidase domain-containing protein</fullName>
    </recommendedName>
</protein>
<evidence type="ECO:0000313" key="1">
    <source>
        <dbReference type="EMBL" id="KKL70381.1"/>
    </source>
</evidence>
<evidence type="ECO:0008006" key="2">
    <source>
        <dbReference type="Google" id="ProtNLM"/>
    </source>
</evidence>
<reference evidence="1" key="1">
    <citation type="journal article" date="2015" name="Nature">
        <title>Complex archaea that bridge the gap between prokaryotes and eukaryotes.</title>
        <authorList>
            <person name="Spang A."/>
            <person name="Saw J.H."/>
            <person name="Jorgensen S.L."/>
            <person name="Zaremba-Niedzwiedzka K."/>
            <person name="Martijn J."/>
            <person name="Lind A.E."/>
            <person name="van Eijk R."/>
            <person name="Schleper C."/>
            <person name="Guy L."/>
            <person name="Ettema T.J."/>
        </authorList>
    </citation>
    <scope>NUCLEOTIDE SEQUENCE</scope>
</reference>
<accession>A0A0F9EVY5</accession>
<organism evidence="1">
    <name type="scientific">marine sediment metagenome</name>
    <dbReference type="NCBI Taxonomy" id="412755"/>
    <lineage>
        <taxon>unclassified sequences</taxon>
        <taxon>metagenomes</taxon>
        <taxon>ecological metagenomes</taxon>
    </lineage>
</organism>
<sequence length="369" mass="39734">WDAIDGASDRDILIDGAPDGTADACDLVVRSDGDIVVVYQKIVDKVMGNPYERVGLSVSTSANRGETWSAVVTLKDLGVERDMTGPRIVLSASSGEAFDDYSYIVWADDVGATRSLFQRALDASDSLQTERDTSASIIDLFDIPYPISHGVSFVRSTTTKVRFTYHNQNDDVGSFEFDAATDPSTFTNRAVDTTAPRDVNSSYVGCFAVDGSTVHEMHARSSDSDLYSANDEDSDTWTAPANTFTGTINHVSCNVYDRSGIKLAHIIDDGGTVKYDEDSIGAVGETIVAAQGSYSLNGQIANLLWAHKMPAAQGSYGLTGFAVITTKDIPIVAVQGIYNLVGQTVNLLFNPLLLLAVVLFNRGSIYMEQ</sequence>
<gene>
    <name evidence="1" type="ORF">LCGC14_2105470</name>
</gene>
<feature type="non-terminal residue" evidence="1">
    <location>
        <position position="1"/>
    </location>
</feature>